<organism evidence="7">
    <name type="scientific">marine metagenome</name>
    <dbReference type="NCBI Taxonomy" id="408172"/>
    <lineage>
        <taxon>unclassified sequences</taxon>
        <taxon>metagenomes</taxon>
        <taxon>ecological metagenomes</taxon>
    </lineage>
</organism>
<dbReference type="CDD" id="cd03386">
    <property type="entry name" value="PAP2_Aur1_like"/>
    <property type="match status" value="1"/>
</dbReference>
<gene>
    <name evidence="7" type="ORF">METZ01_LOCUS78411</name>
</gene>
<feature type="domain" description="Inositolphosphotransferase Aur1/Ipt1" evidence="6">
    <location>
        <begin position="34"/>
        <end position="226"/>
    </location>
</feature>
<feature type="transmembrane region" description="Helical" evidence="5">
    <location>
        <begin position="187"/>
        <end position="204"/>
    </location>
</feature>
<dbReference type="InterPro" id="IPR026841">
    <property type="entry name" value="Aur1/Ipt1"/>
</dbReference>
<dbReference type="InterPro" id="IPR052185">
    <property type="entry name" value="IPC_Synthase-Related"/>
</dbReference>
<evidence type="ECO:0000256" key="2">
    <source>
        <dbReference type="ARBA" id="ARBA00022692"/>
    </source>
</evidence>
<evidence type="ECO:0000259" key="6">
    <source>
        <dbReference type="Pfam" id="PF14378"/>
    </source>
</evidence>
<keyword evidence="3 5" id="KW-1133">Transmembrane helix</keyword>
<accession>A0A381UDX6</accession>
<evidence type="ECO:0000256" key="3">
    <source>
        <dbReference type="ARBA" id="ARBA00022989"/>
    </source>
</evidence>
<dbReference type="PANTHER" id="PTHR31310">
    <property type="match status" value="1"/>
</dbReference>
<dbReference type="PANTHER" id="PTHR31310:SF7">
    <property type="entry name" value="PA-PHOSPHATASE RELATED-FAMILY PROTEIN DDB_G0268928"/>
    <property type="match status" value="1"/>
</dbReference>
<feature type="transmembrane region" description="Helical" evidence="5">
    <location>
        <begin position="96"/>
        <end position="115"/>
    </location>
</feature>
<dbReference type="AlphaFoldDB" id="A0A381UDX6"/>
<dbReference type="Pfam" id="PF14378">
    <property type="entry name" value="PAP2_3"/>
    <property type="match status" value="1"/>
</dbReference>
<evidence type="ECO:0000256" key="5">
    <source>
        <dbReference type="SAM" id="Phobius"/>
    </source>
</evidence>
<evidence type="ECO:0000256" key="4">
    <source>
        <dbReference type="ARBA" id="ARBA00023136"/>
    </source>
</evidence>
<name>A0A381UDX6_9ZZZZ</name>
<evidence type="ECO:0000313" key="7">
    <source>
        <dbReference type="EMBL" id="SVA25557.1"/>
    </source>
</evidence>
<feature type="non-terminal residue" evidence="7">
    <location>
        <position position="1"/>
    </location>
</feature>
<feature type="transmembrane region" description="Helical" evidence="5">
    <location>
        <begin position="161"/>
        <end position="180"/>
    </location>
</feature>
<dbReference type="GO" id="GO:0016020">
    <property type="term" value="C:membrane"/>
    <property type="evidence" value="ECO:0007669"/>
    <property type="project" value="UniProtKB-SubCell"/>
</dbReference>
<keyword evidence="2 5" id="KW-0812">Transmembrane</keyword>
<keyword evidence="4 5" id="KW-0472">Membrane</keyword>
<proteinExistence type="predicted"/>
<evidence type="ECO:0000256" key="1">
    <source>
        <dbReference type="ARBA" id="ARBA00004141"/>
    </source>
</evidence>
<protein>
    <recommendedName>
        <fullName evidence="6">Inositolphosphotransferase Aur1/Ipt1 domain-containing protein</fullName>
    </recommendedName>
</protein>
<sequence length="246" mass="27570">VALLLTFYIVYTIVRNLFGSAAVDPDRAYRNAERVMDIERTLGTFWELRVQGWFVDQEVFLSVWNHFYGSFHFGVTIFALVWLYRRFPHRYARQRTAFLSTTGLALAGFALFPLMPPRLLSDCGQYGACRPGVYPFVDTVSDIGGLWSFDSGTMQEVTNQFAAMPSLHFAWATWCVVALGPVLRRHWTRGLIAAYPVATLFAVVVTANHYWLDAAAGVVLVAAGYLVTDQVIARLRLPTTTAAGSR</sequence>
<comment type="subcellular location">
    <subcellularLocation>
        <location evidence="1">Membrane</location>
        <topology evidence="1">Multi-pass membrane protein</topology>
    </subcellularLocation>
</comment>
<reference evidence="7" key="1">
    <citation type="submission" date="2018-05" db="EMBL/GenBank/DDBJ databases">
        <authorList>
            <person name="Lanie J.A."/>
            <person name="Ng W.-L."/>
            <person name="Kazmierczak K.M."/>
            <person name="Andrzejewski T.M."/>
            <person name="Davidsen T.M."/>
            <person name="Wayne K.J."/>
            <person name="Tettelin H."/>
            <person name="Glass J.I."/>
            <person name="Rusch D."/>
            <person name="Podicherti R."/>
            <person name="Tsui H.-C.T."/>
            <person name="Winkler M.E."/>
        </authorList>
    </citation>
    <scope>NUCLEOTIDE SEQUENCE</scope>
</reference>
<dbReference type="EMBL" id="UINC01006111">
    <property type="protein sequence ID" value="SVA25557.1"/>
    <property type="molecule type" value="Genomic_DNA"/>
</dbReference>
<feature type="transmembrane region" description="Helical" evidence="5">
    <location>
        <begin position="66"/>
        <end position="84"/>
    </location>
</feature>